<dbReference type="PANTHER" id="PTHR31363">
    <property type="entry name" value="TRAF3-INTERACTING PROTEIN 1"/>
    <property type="match status" value="1"/>
</dbReference>
<evidence type="ECO:0000256" key="2">
    <source>
        <dbReference type="ARBA" id="ARBA00004430"/>
    </source>
</evidence>
<reference evidence="14 15" key="1">
    <citation type="submission" date="2019-07" db="EMBL/GenBank/DDBJ databases">
        <title>Annotation for the trematode Paragonimus westermani.</title>
        <authorList>
            <person name="Choi Y.-J."/>
        </authorList>
    </citation>
    <scope>NUCLEOTIDE SEQUENCE [LARGE SCALE GENOMIC DNA]</scope>
    <source>
        <strain evidence="14">180907_Pwestermani</strain>
    </source>
</reference>
<keyword evidence="7" id="KW-0966">Cell projection</keyword>
<feature type="domain" description="TRAF3-interacting protein 1 N-terminal" evidence="12">
    <location>
        <begin position="8"/>
        <end position="116"/>
    </location>
</feature>
<evidence type="ECO:0000256" key="8">
    <source>
        <dbReference type="ARBA" id="ARBA00043971"/>
    </source>
</evidence>
<dbReference type="EMBL" id="JTDF01005921">
    <property type="protein sequence ID" value="KAF8565880.1"/>
    <property type="molecule type" value="Genomic_DNA"/>
</dbReference>
<dbReference type="AlphaFoldDB" id="A0A8T0DDM6"/>
<organism evidence="14 15">
    <name type="scientific">Paragonimus westermani</name>
    <dbReference type="NCBI Taxonomy" id="34504"/>
    <lineage>
        <taxon>Eukaryota</taxon>
        <taxon>Metazoa</taxon>
        <taxon>Spiralia</taxon>
        <taxon>Lophotrochozoa</taxon>
        <taxon>Platyhelminthes</taxon>
        <taxon>Trematoda</taxon>
        <taxon>Digenea</taxon>
        <taxon>Plagiorchiida</taxon>
        <taxon>Troglotremata</taxon>
        <taxon>Troglotrematidae</taxon>
        <taxon>Paragonimus</taxon>
    </lineage>
</organism>
<dbReference type="GO" id="GO:0048731">
    <property type="term" value="P:system development"/>
    <property type="evidence" value="ECO:0007669"/>
    <property type="project" value="UniProtKB-ARBA"/>
</dbReference>
<feature type="compositionally biased region" description="Low complexity" evidence="11">
    <location>
        <begin position="166"/>
        <end position="175"/>
    </location>
</feature>
<comment type="caution">
    <text evidence="14">The sequence shown here is derived from an EMBL/GenBank/DDBJ whole genome shotgun (WGS) entry which is preliminary data.</text>
</comment>
<protein>
    <recommendedName>
        <fullName evidence="9">TRAF3-interacting protein 1</fullName>
    </recommendedName>
</protein>
<keyword evidence="6" id="KW-0206">Cytoskeleton</keyword>
<feature type="coiled-coil region" evidence="10">
    <location>
        <begin position="451"/>
        <end position="513"/>
    </location>
</feature>
<keyword evidence="15" id="KW-1185">Reference proteome</keyword>
<dbReference type="InterPro" id="IPR040468">
    <property type="entry name" value="TRAF3IP1_N"/>
</dbReference>
<evidence type="ECO:0000256" key="11">
    <source>
        <dbReference type="SAM" id="MobiDB-lite"/>
    </source>
</evidence>
<evidence type="ECO:0000256" key="6">
    <source>
        <dbReference type="ARBA" id="ARBA00023212"/>
    </source>
</evidence>
<dbReference type="GO" id="GO:0070507">
    <property type="term" value="P:regulation of microtubule cytoskeleton organization"/>
    <property type="evidence" value="ECO:0007669"/>
    <property type="project" value="TreeGrafter"/>
</dbReference>
<evidence type="ECO:0000256" key="10">
    <source>
        <dbReference type="SAM" id="Coils"/>
    </source>
</evidence>
<dbReference type="Pfam" id="PF17749">
    <property type="entry name" value="MIP-T3_C"/>
    <property type="match status" value="1"/>
</dbReference>
<keyword evidence="4" id="KW-0970">Cilium biogenesis/degradation</keyword>
<feature type="domain" description="TRAF3-interacting protein 1 C-terminal" evidence="13">
    <location>
        <begin position="403"/>
        <end position="558"/>
    </location>
</feature>
<accession>A0A8T0DDM6</accession>
<sequence>MEVDPKIIKRTQETLGKIIKKPTLTDKLLCRPPFRFIHDICTAFIRSTGLMKGLFLPEELNADNVKDKDSKLAFLQKLVDYLSIAHGYTIPVRIMSVIAGKEPEKTNEMLFLLADVINKGVNNEDCIARTHRGDARQLGKKHTLKAPVPHAAQTVDVSRKNAPAETGTTQGGNKNNNDEGKHKKTPRNEEKANRPPRKHTSHSRITESEMENVSPSEKKRTYESHHQTGKGTLPSTPEQKERPKLENGRQSVQSHEPANQQQSRSSSTVGKSREEEGTPLSRGNLESPTTNRIPRPASAKGNRARKEISVEPVIAAKSIQEEPKADVNSNARLAPPRSRKSADVTIEDNTKVNGSSGAGMTGLIIPESHQDSDEDEDAQFVVEETVCPGTNLLAKLGDGDIDDHQEHGGLVTKMLQSKREFEAGNLTSQSKIDSQVVVADHLDEATRQRERANIEKEVERLCQALQSLSRSALPLGKLMDFVQEDLESMQQEYERWTAENQTLRAQIRQEESLTQTSLDPLRAQLNELKSYACEQRKAIATFRAKILTNDERIQDLLSKSLVRAR</sequence>
<feature type="compositionally biased region" description="Basic and acidic residues" evidence="11">
    <location>
        <begin position="216"/>
        <end position="226"/>
    </location>
</feature>
<feature type="compositionally biased region" description="Basic and acidic residues" evidence="11">
    <location>
        <begin position="238"/>
        <end position="247"/>
    </location>
</feature>
<dbReference type="Gene3D" id="1.10.418.50">
    <property type="entry name" value="Microtubule-binding protein MIP-T3"/>
    <property type="match status" value="1"/>
</dbReference>
<dbReference type="Pfam" id="PF10243">
    <property type="entry name" value="MIP-T3"/>
    <property type="match status" value="1"/>
</dbReference>
<dbReference type="GO" id="GO:0030992">
    <property type="term" value="C:intraciliary transport particle B"/>
    <property type="evidence" value="ECO:0007669"/>
    <property type="project" value="TreeGrafter"/>
</dbReference>
<dbReference type="FunFam" id="1.10.418.50:FF:000001">
    <property type="entry name" value="TRAF3-interacting protein 1 isoform X1"/>
    <property type="match status" value="1"/>
</dbReference>
<evidence type="ECO:0000313" key="14">
    <source>
        <dbReference type="EMBL" id="KAF8565880.1"/>
    </source>
</evidence>
<feature type="region of interest" description="Disordered" evidence="11">
    <location>
        <begin position="133"/>
        <end position="373"/>
    </location>
</feature>
<evidence type="ECO:0000259" key="13">
    <source>
        <dbReference type="Pfam" id="PF17749"/>
    </source>
</evidence>
<evidence type="ECO:0000259" key="12">
    <source>
        <dbReference type="Pfam" id="PF10243"/>
    </source>
</evidence>
<dbReference type="InterPro" id="IPR041476">
    <property type="entry name" value="TRAF3IP1_C"/>
</dbReference>
<proteinExistence type="inferred from homology"/>
<feature type="compositionally biased region" description="Polar residues" evidence="11">
    <location>
        <begin position="248"/>
        <end position="270"/>
    </location>
</feature>
<dbReference type="InterPro" id="IPR018799">
    <property type="entry name" value="TRAF3IP1"/>
</dbReference>
<dbReference type="GO" id="GO:0008017">
    <property type="term" value="F:microtubule binding"/>
    <property type="evidence" value="ECO:0007669"/>
    <property type="project" value="InterPro"/>
</dbReference>
<evidence type="ECO:0000256" key="9">
    <source>
        <dbReference type="ARBA" id="ARBA00070492"/>
    </source>
</evidence>
<dbReference type="OrthoDB" id="10258914at2759"/>
<dbReference type="GO" id="GO:0060271">
    <property type="term" value="P:cilium assembly"/>
    <property type="evidence" value="ECO:0007669"/>
    <property type="project" value="TreeGrafter"/>
</dbReference>
<evidence type="ECO:0000256" key="7">
    <source>
        <dbReference type="ARBA" id="ARBA00023273"/>
    </source>
</evidence>
<dbReference type="GO" id="GO:0042073">
    <property type="term" value="P:intraciliary transport"/>
    <property type="evidence" value="ECO:0007669"/>
    <property type="project" value="TreeGrafter"/>
</dbReference>
<dbReference type="PANTHER" id="PTHR31363:SF0">
    <property type="entry name" value="TRAF3-INTERACTING PROTEIN 1"/>
    <property type="match status" value="1"/>
</dbReference>
<comment type="similarity">
    <text evidence="8">Belongs to the TRAF3IP1 family.</text>
</comment>
<evidence type="ECO:0000256" key="1">
    <source>
        <dbReference type="ARBA" id="ARBA00004120"/>
    </source>
</evidence>
<evidence type="ECO:0000313" key="15">
    <source>
        <dbReference type="Proteomes" id="UP000699462"/>
    </source>
</evidence>
<keyword evidence="5 10" id="KW-0175">Coiled coil</keyword>
<evidence type="ECO:0000256" key="3">
    <source>
        <dbReference type="ARBA" id="ARBA00022490"/>
    </source>
</evidence>
<dbReference type="GO" id="GO:0048513">
    <property type="term" value="P:animal organ development"/>
    <property type="evidence" value="ECO:0007669"/>
    <property type="project" value="UniProtKB-ARBA"/>
</dbReference>
<dbReference type="InterPro" id="IPR042576">
    <property type="entry name" value="TRAF3IP1_N_sf"/>
</dbReference>
<dbReference type="GO" id="GO:0036064">
    <property type="term" value="C:ciliary basal body"/>
    <property type="evidence" value="ECO:0007669"/>
    <property type="project" value="TreeGrafter"/>
</dbReference>
<name>A0A8T0DDM6_9TREM</name>
<dbReference type="Proteomes" id="UP000699462">
    <property type="component" value="Unassembled WGS sequence"/>
</dbReference>
<dbReference type="GO" id="GO:0005930">
    <property type="term" value="C:axoneme"/>
    <property type="evidence" value="ECO:0007669"/>
    <property type="project" value="UniProtKB-SubCell"/>
</dbReference>
<keyword evidence="3" id="KW-0963">Cytoplasm</keyword>
<evidence type="ECO:0000256" key="4">
    <source>
        <dbReference type="ARBA" id="ARBA00022794"/>
    </source>
</evidence>
<comment type="subcellular location">
    <subcellularLocation>
        <location evidence="2">Cytoplasm</location>
        <location evidence="2">Cytoskeleton</location>
        <location evidence="2">Cilium axoneme</location>
    </subcellularLocation>
    <subcellularLocation>
        <location evidence="1">Cytoplasm</location>
        <location evidence="1">Cytoskeleton</location>
        <location evidence="1">Cilium basal body</location>
    </subcellularLocation>
</comment>
<feature type="compositionally biased region" description="Basic and acidic residues" evidence="11">
    <location>
        <begin position="176"/>
        <end position="193"/>
    </location>
</feature>
<evidence type="ECO:0000256" key="5">
    <source>
        <dbReference type="ARBA" id="ARBA00023054"/>
    </source>
</evidence>
<gene>
    <name evidence="14" type="ORF">P879_06028</name>
</gene>